<accession>A0ABV9Q9L5</accession>
<evidence type="ECO:0000313" key="1">
    <source>
        <dbReference type="EMBL" id="MFC4769325.1"/>
    </source>
</evidence>
<dbReference type="InterPro" id="IPR024998">
    <property type="entry name" value="DUF3906"/>
</dbReference>
<reference evidence="2" key="1">
    <citation type="journal article" date="2019" name="Int. J. Syst. Evol. Microbiol.">
        <title>The Global Catalogue of Microorganisms (GCM) 10K type strain sequencing project: providing services to taxonomists for standard genome sequencing and annotation.</title>
        <authorList>
            <consortium name="The Broad Institute Genomics Platform"/>
            <consortium name="The Broad Institute Genome Sequencing Center for Infectious Disease"/>
            <person name="Wu L."/>
            <person name="Ma J."/>
        </authorList>
    </citation>
    <scope>NUCLEOTIDE SEQUENCE [LARGE SCALE GENOMIC DNA]</scope>
    <source>
        <strain evidence="2">WYCCWR 12678</strain>
    </source>
</reference>
<keyword evidence="2" id="KW-1185">Reference proteome</keyword>
<organism evidence="1 2">
    <name type="scientific">Effusibacillus consociatus</name>
    <dbReference type="NCBI Taxonomy" id="1117041"/>
    <lineage>
        <taxon>Bacteria</taxon>
        <taxon>Bacillati</taxon>
        <taxon>Bacillota</taxon>
        <taxon>Bacilli</taxon>
        <taxon>Bacillales</taxon>
        <taxon>Alicyclobacillaceae</taxon>
        <taxon>Effusibacillus</taxon>
    </lineage>
</organism>
<sequence>MFLYRLEAKGEGFPPVSVILLAESDDKAFTYAQEQIEKDFLGSIVIEDFVLIQKKRVSPGEGYTVEKNPALEA</sequence>
<protein>
    <submittedName>
        <fullName evidence="1">DUF3906 family protein</fullName>
    </submittedName>
</protein>
<evidence type="ECO:0000313" key="2">
    <source>
        <dbReference type="Proteomes" id="UP001596002"/>
    </source>
</evidence>
<gene>
    <name evidence="1" type="ORF">ACFO8Q_18505</name>
</gene>
<comment type="caution">
    <text evidence="1">The sequence shown here is derived from an EMBL/GenBank/DDBJ whole genome shotgun (WGS) entry which is preliminary data.</text>
</comment>
<proteinExistence type="predicted"/>
<dbReference type="RefSeq" id="WP_380027708.1">
    <property type="nucleotide sequence ID" value="NZ_JBHSHC010000125.1"/>
</dbReference>
<dbReference type="Pfam" id="PF13046">
    <property type="entry name" value="DUF3906"/>
    <property type="match status" value="1"/>
</dbReference>
<dbReference type="Proteomes" id="UP001596002">
    <property type="component" value="Unassembled WGS sequence"/>
</dbReference>
<name>A0ABV9Q9L5_9BACL</name>
<dbReference type="EMBL" id="JBHSHC010000125">
    <property type="protein sequence ID" value="MFC4769325.1"/>
    <property type="molecule type" value="Genomic_DNA"/>
</dbReference>